<sequence length="137" mass="14471">MRARAFVVPGVGLAAVLAGTLTFGNLNDNLVYYLTPEEAISRHTAASDGERFRLGGLVQAGSVEPTAEGVEFIVVGESGAGGVKVVHSGAPNQLFQEGIGVVVEGEWQQDVFVSDTMIVKHDEEYRAPETEAEVDAP</sequence>
<feature type="binding site" description="axial binding residue" evidence="10">
    <location>
        <position position="125"/>
    </location>
    <ligand>
        <name>heme</name>
        <dbReference type="ChEBI" id="CHEBI:30413"/>
    </ligand>
    <ligandPart>
        <name>Fe</name>
        <dbReference type="ChEBI" id="CHEBI:18248"/>
    </ligandPart>
</feature>
<keyword evidence="5" id="KW-0201">Cytochrome c-type biogenesis</keyword>
<evidence type="ECO:0000256" key="7">
    <source>
        <dbReference type="ARBA" id="ARBA00022989"/>
    </source>
</evidence>
<evidence type="ECO:0000256" key="9">
    <source>
        <dbReference type="ARBA" id="ARBA00023136"/>
    </source>
</evidence>
<dbReference type="PANTHER" id="PTHR34128:SF2">
    <property type="entry name" value="CYTOCHROME C-TYPE BIOGENESIS PROTEIN CCME HOMOLOG, MITOCHONDRIAL"/>
    <property type="match status" value="1"/>
</dbReference>
<evidence type="ECO:0000256" key="2">
    <source>
        <dbReference type="ARBA" id="ARBA00022617"/>
    </source>
</evidence>
<dbReference type="InterPro" id="IPR036127">
    <property type="entry name" value="CcmE-like_sf"/>
</dbReference>
<dbReference type="PANTHER" id="PTHR34128">
    <property type="entry name" value="CYTOCHROME C-TYPE BIOGENESIS PROTEIN CCME HOMOLOG, MITOCHONDRIAL"/>
    <property type="match status" value="1"/>
</dbReference>
<keyword evidence="3" id="KW-0812">Transmembrane</keyword>
<dbReference type="Gene3D" id="2.40.50.140">
    <property type="entry name" value="Nucleic acid-binding proteins"/>
    <property type="match status" value="1"/>
</dbReference>
<evidence type="ECO:0000256" key="1">
    <source>
        <dbReference type="ARBA" id="ARBA00004370"/>
    </source>
</evidence>
<comment type="caution">
    <text evidence="11">The sequence shown here is derived from an EMBL/GenBank/DDBJ whole genome shotgun (WGS) entry which is preliminary data.</text>
</comment>
<name>A0A021VTG1_9CELL</name>
<keyword evidence="2 10" id="KW-0349">Heme</keyword>
<proteinExistence type="predicted"/>
<evidence type="ECO:0000256" key="5">
    <source>
        <dbReference type="ARBA" id="ARBA00022748"/>
    </source>
</evidence>
<dbReference type="InterPro" id="IPR004329">
    <property type="entry name" value="CcmE"/>
</dbReference>
<dbReference type="GO" id="GO:0046872">
    <property type="term" value="F:metal ion binding"/>
    <property type="evidence" value="ECO:0007669"/>
    <property type="project" value="UniProtKB-KW"/>
</dbReference>
<evidence type="ECO:0000256" key="10">
    <source>
        <dbReference type="PIRSR" id="PIRSR604329-50"/>
    </source>
</evidence>
<protein>
    <submittedName>
        <fullName evidence="11">Cytochrome C biogenesis protein DsbF</fullName>
    </submittedName>
</protein>
<dbReference type="AlphaFoldDB" id="A0A021VTG1"/>
<evidence type="ECO:0000256" key="3">
    <source>
        <dbReference type="ARBA" id="ARBA00022692"/>
    </source>
</evidence>
<dbReference type="EMBL" id="AXCW01000028">
    <property type="protein sequence ID" value="EYR64494.1"/>
    <property type="molecule type" value="Genomic_DNA"/>
</dbReference>
<evidence type="ECO:0000313" key="11">
    <source>
        <dbReference type="EMBL" id="EYR64494.1"/>
    </source>
</evidence>
<evidence type="ECO:0000313" key="12">
    <source>
        <dbReference type="Proteomes" id="UP000019753"/>
    </source>
</evidence>
<comment type="subcellular location">
    <subcellularLocation>
        <location evidence="1">Membrane</location>
    </subcellularLocation>
</comment>
<keyword evidence="7" id="KW-1133">Transmembrane helix</keyword>
<keyword evidence="8 10" id="KW-0408">Iron</keyword>
<evidence type="ECO:0000256" key="8">
    <source>
        <dbReference type="ARBA" id="ARBA00023004"/>
    </source>
</evidence>
<organism evidence="11 12">
    <name type="scientific">Actinotalea ferrariae CF5-4</name>
    <dbReference type="NCBI Taxonomy" id="948458"/>
    <lineage>
        <taxon>Bacteria</taxon>
        <taxon>Bacillati</taxon>
        <taxon>Actinomycetota</taxon>
        <taxon>Actinomycetes</taxon>
        <taxon>Micrococcales</taxon>
        <taxon>Cellulomonadaceae</taxon>
        <taxon>Actinotalea</taxon>
    </lineage>
</organism>
<dbReference type="OrthoDB" id="9793584at2"/>
<dbReference type="RefSeq" id="WP_034223157.1">
    <property type="nucleotide sequence ID" value="NZ_AXCW01000028.1"/>
</dbReference>
<dbReference type="GO" id="GO:0005886">
    <property type="term" value="C:plasma membrane"/>
    <property type="evidence" value="ECO:0007669"/>
    <property type="project" value="InterPro"/>
</dbReference>
<evidence type="ECO:0000256" key="6">
    <source>
        <dbReference type="ARBA" id="ARBA00022968"/>
    </source>
</evidence>
<keyword evidence="4 10" id="KW-0479">Metal-binding</keyword>
<keyword evidence="12" id="KW-1185">Reference proteome</keyword>
<dbReference type="GO" id="GO:0017004">
    <property type="term" value="P:cytochrome complex assembly"/>
    <property type="evidence" value="ECO:0007669"/>
    <property type="project" value="UniProtKB-KW"/>
</dbReference>
<feature type="binding site" description="covalent" evidence="10">
    <location>
        <position position="121"/>
    </location>
    <ligand>
        <name>heme</name>
        <dbReference type="ChEBI" id="CHEBI:30413"/>
    </ligand>
</feature>
<accession>A0A021VTG1</accession>
<dbReference type="Proteomes" id="UP000019753">
    <property type="component" value="Unassembled WGS sequence"/>
</dbReference>
<dbReference type="InterPro" id="IPR012340">
    <property type="entry name" value="NA-bd_OB-fold"/>
</dbReference>
<dbReference type="GO" id="GO:0017003">
    <property type="term" value="P:protein-heme linkage"/>
    <property type="evidence" value="ECO:0007669"/>
    <property type="project" value="InterPro"/>
</dbReference>
<dbReference type="GO" id="GO:0020037">
    <property type="term" value="F:heme binding"/>
    <property type="evidence" value="ECO:0007669"/>
    <property type="project" value="InterPro"/>
</dbReference>
<keyword evidence="9" id="KW-0472">Membrane</keyword>
<dbReference type="Pfam" id="PF03100">
    <property type="entry name" value="CcmE"/>
    <property type="match status" value="1"/>
</dbReference>
<reference evidence="11 12" key="1">
    <citation type="submission" date="2014-01" db="EMBL/GenBank/DDBJ databases">
        <title>Actinotalea ferrariae CF5-4.</title>
        <authorList>
            <person name="Chen F."/>
            <person name="Li Y."/>
            <person name="Wang G."/>
        </authorList>
    </citation>
    <scope>NUCLEOTIDE SEQUENCE [LARGE SCALE GENOMIC DNA]</scope>
    <source>
        <strain evidence="11 12">CF5-4</strain>
    </source>
</reference>
<gene>
    <name evidence="11" type="ORF">N866_09425</name>
</gene>
<keyword evidence="6" id="KW-0735">Signal-anchor</keyword>
<dbReference type="SUPFAM" id="SSF82093">
    <property type="entry name" value="Heme chaperone CcmE"/>
    <property type="match status" value="1"/>
</dbReference>
<evidence type="ECO:0000256" key="4">
    <source>
        <dbReference type="ARBA" id="ARBA00022723"/>
    </source>
</evidence>